<dbReference type="eggNOG" id="COG0336">
    <property type="taxonomic scope" value="Bacteria"/>
</dbReference>
<dbReference type="Proteomes" id="UP000025229">
    <property type="component" value="Chromosome"/>
</dbReference>
<dbReference type="STRING" id="42256.RradSPS_1397"/>
<dbReference type="GO" id="GO:0052906">
    <property type="term" value="F:tRNA (guanine(37)-N1)-methyltransferase activity"/>
    <property type="evidence" value="ECO:0007669"/>
    <property type="project" value="UniProtKB-UniRule"/>
</dbReference>
<evidence type="ECO:0000256" key="13">
    <source>
        <dbReference type="ARBA" id="ARBA00033392"/>
    </source>
</evidence>
<dbReference type="PATRIC" id="fig|42256.3.peg.1415"/>
<protein>
    <recommendedName>
        <fullName evidence="6 15">tRNA (guanine-N(1)-)-methyltransferase</fullName>
        <ecNumber evidence="5 15">2.1.1.228</ecNumber>
    </recommendedName>
    <alternativeName>
        <fullName evidence="12 15">M1G-methyltransferase</fullName>
    </alternativeName>
    <alternativeName>
        <fullName evidence="13 15">tRNA [GM37] methyltransferase</fullName>
    </alternativeName>
</protein>
<accession>A0A023X3V6</accession>
<dbReference type="Gene3D" id="1.10.1270.20">
    <property type="entry name" value="tRNA(m1g37)methyltransferase, domain 2"/>
    <property type="match status" value="1"/>
</dbReference>
<reference evidence="20 21" key="1">
    <citation type="submission" date="2014-03" db="EMBL/GenBank/DDBJ databases">
        <title>Complete genome sequence of the Radio-Resistant Rubrobacter radiotolerans RSPS-4.</title>
        <authorList>
            <person name="Egas C.C."/>
            <person name="Barroso C.C."/>
            <person name="Froufe H.J.C."/>
            <person name="Pacheco J.J."/>
            <person name="Albuquerque L.L."/>
            <person name="da Costa M.M.S."/>
        </authorList>
    </citation>
    <scope>NUCLEOTIDE SEQUENCE [LARGE SCALE GENOMIC DNA]</scope>
    <source>
        <strain evidence="20 21">RSPS-4</strain>
    </source>
</reference>
<evidence type="ECO:0000256" key="16">
    <source>
        <dbReference type="PIRSR" id="PIRSR000386-1"/>
    </source>
</evidence>
<dbReference type="AlphaFoldDB" id="A0A023X3V6"/>
<organism evidence="20 21">
    <name type="scientific">Rubrobacter radiotolerans</name>
    <name type="common">Arthrobacter radiotolerans</name>
    <dbReference type="NCBI Taxonomy" id="42256"/>
    <lineage>
        <taxon>Bacteria</taxon>
        <taxon>Bacillati</taxon>
        <taxon>Actinomycetota</taxon>
        <taxon>Rubrobacteria</taxon>
        <taxon>Rubrobacterales</taxon>
        <taxon>Rubrobacteraceae</taxon>
        <taxon>Rubrobacter</taxon>
    </lineage>
</organism>
<dbReference type="EC" id="2.1.1.228" evidence="5 15"/>
<comment type="function">
    <text evidence="1 15 17">Specifically methylates guanosine-37 in various tRNAs.</text>
</comment>
<evidence type="ECO:0000313" key="21">
    <source>
        <dbReference type="Proteomes" id="UP000025229"/>
    </source>
</evidence>
<sequence>MSRRSICWRAGYSPDPPNRTRGSGVRSVDVFCVFPEAVDAIMRVGVIGKAIETGLVEYRSFSFRDFVDPGKRIDDAPYGGGAGMVIRVDVVARAFREVYGVPAREVREGRRVVITEPGGRRLDQGYAGEVARGPDVTLVCGRYGGIDGRVREHLCTEAVSIGDFVLSGGEIVALALADAAIRQIPGVLGNSESLLGESFSSDGFIGPPVYTRPAEWDGAAVPGVLLSGDHARVRAWRESASSDLGESTRAAERPPDERA</sequence>
<dbReference type="SUPFAM" id="SSF75217">
    <property type="entry name" value="alpha/beta knot"/>
    <property type="match status" value="1"/>
</dbReference>
<gene>
    <name evidence="15" type="primary">trmD</name>
    <name evidence="20" type="ORF">RradSPS_1397</name>
</gene>
<evidence type="ECO:0000256" key="7">
    <source>
        <dbReference type="ARBA" id="ARBA00022490"/>
    </source>
</evidence>
<dbReference type="Gene3D" id="3.40.1280.10">
    <property type="match status" value="1"/>
</dbReference>
<evidence type="ECO:0000256" key="1">
    <source>
        <dbReference type="ARBA" id="ARBA00002634"/>
    </source>
</evidence>
<comment type="subcellular location">
    <subcellularLocation>
        <location evidence="2 15 17">Cytoplasm</location>
    </subcellularLocation>
</comment>
<evidence type="ECO:0000256" key="11">
    <source>
        <dbReference type="ARBA" id="ARBA00022694"/>
    </source>
</evidence>
<dbReference type="NCBIfam" id="NF000648">
    <property type="entry name" value="PRK00026.1"/>
    <property type="match status" value="1"/>
</dbReference>
<comment type="catalytic activity">
    <reaction evidence="14 15 17">
        <text>guanosine(37) in tRNA + S-adenosyl-L-methionine = N(1)-methylguanosine(37) in tRNA + S-adenosyl-L-homocysteine + H(+)</text>
        <dbReference type="Rhea" id="RHEA:36899"/>
        <dbReference type="Rhea" id="RHEA-COMP:10145"/>
        <dbReference type="Rhea" id="RHEA-COMP:10147"/>
        <dbReference type="ChEBI" id="CHEBI:15378"/>
        <dbReference type="ChEBI" id="CHEBI:57856"/>
        <dbReference type="ChEBI" id="CHEBI:59789"/>
        <dbReference type="ChEBI" id="CHEBI:73542"/>
        <dbReference type="ChEBI" id="CHEBI:74269"/>
        <dbReference type="EC" id="2.1.1.228"/>
    </reaction>
</comment>
<keyword evidence="7 15" id="KW-0963">Cytoplasm</keyword>
<dbReference type="InterPro" id="IPR029026">
    <property type="entry name" value="tRNA_m1G_MTases_N"/>
</dbReference>
<evidence type="ECO:0000259" key="19">
    <source>
        <dbReference type="Pfam" id="PF01746"/>
    </source>
</evidence>
<evidence type="ECO:0000256" key="3">
    <source>
        <dbReference type="ARBA" id="ARBA00007630"/>
    </source>
</evidence>
<evidence type="ECO:0000256" key="8">
    <source>
        <dbReference type="ARBA" id="ARBA00022603"/>
    </source>
</evidence>
<dbReference type="NCBIfam" id="TIGR00088">
    <property type="entry name" value="trmD"/>
    <property type="match status" value="1"/>
</dbReference>
<dbReference type="KEGG" id="rrd:RradSPS_1397"/>
<evidence type="ECO:0000256" key="14">
    <source>
        <dbReference type="ARBA" id="ARBA00047783"/>
    </source>
</evidence>
<dbReference type="OrthoDB" id="9807416at2"/>
<keyword evidence="8 15" id="KW-0489">Methyltransferase</keyword>
<feature type="region of interest" description="Disordered" evidence="18">
    <location>
        <begin position="237"/>
        <end position="259"/>
    </location>
</feature>
<dbReference type="InterPro" id="IPR016009">
    <property type="entry name" value="tRNA_MeTrfase_TRMD/TRM10"/>
</dbReference>
<evidence type="ECO:0000256" key="2">
    <source>
        <dbReference type="ARBA" id="ARBA00004496"/>
    </source>
</evidence>
<proteinExistence type="inferred from homology"/>
<dbReference type="HAMAP" id="MF_00605">
    <property type="entry name" value="TrmD"/>
    <property type="match status" value="1"/>
</dbReference>
<dbReference type="InterPro" id="IPR023148">
    <property type="entry name" value="tRNA_m1G_MeTrfase_C_sf"/>
</dbReference>
<feature type="domain" description="tRNA methyltransferase TRMD/TRM10-type" evidence="19">
    <location>
        <begin position="28"/>
        <end position="243"/>
    </location>
</feature>
<keyword evidence="10 15" id="KW-0949">S-adenosyl-L-methionine</keyword>
<evidence type="ECO:0000256" key="6">
    <source>
        <dbReference type="ARBA" id="ARBA00014679"/>
    </source>
</evidence>
<name>A0A023X3V6_RUBRA</name>
<evidence type="ECO:0000256" key="12">
    <source>
        <dbReference type="ARBA" id="ARBA00029736"/>
    </source>
</evidence>
<dbReference type="GO" id="GO:0005829">
    <property type="term" value="C:cytosol"/>
    <property type="evidence" value="ECO:0007669"/>
    <property type="project" value="TreeGrafter"/>
</dbReference>
<dbReference type="HOGENOM" id="CLU_047363_0_1_11"/>
<dbReference type="Pfam" id="PF01746">
    <property type="entry name" value="tRNA_m1G_MT"/>
    <property type="match status" value="1"/>
</dbReference>
<comment type="similarity">
    <text evidence="3 15 17">Belongs to the RNA methyltransferase TrmD family.</text>
</comment>
<dbReference type="EMBL" id="CP007514">
    <property type="protein sequence ID" value="AHY46680.1"/>
    <property type="molecule type" value="Genomic_DNA"/>
</dbReference>
<dbReference type="InterPro" id="IPR029028">
    <property type="entry name" value="Alpha/beta_knot_MTases"/>
</dbReference>
<feature type="binding site" evidence="15 16">
    <location>
        <position position="141"/>
    </location>
    <ligand>
        <name>S-adenosyl-L-methionine</name>
        <dbReference type="ChEBI" id="CHEBI:59789"/>
    </ligand>
</feature>
<keyword evidence="9 15" id="KW-0808">Transferase</keyword>
<evidence type="ECO:0000256" key="15">
    <source>
        <dbReference type="HAMAP-Rule" id="MF_00605"/>
    </source>
</evidence>
<keyword evidence="21" id="KW-1185">Reference proteome</keyword>
<comment type="subunit">
    <text evidence="4 15 17">Homodimer.</text>
</comment>
<evidence type="ECO:0000256" key="5">
    <source>
        <dbReference type="ARBA" id="ARBA00012807"/>
    </source>
</evidence>
<dbReference type="PIRSF" id="PIRSF000386">
    <property type="entry name" value="tRNA_mtase"/>
    <property type="match status" value="1"/>
</dbReference>
<dbReference type="InterPro" id="IPR002649">
    <property type="entry name" value="tRNA_m1G_MeTrfase_TrmD"/>
</dbReference>
<feature type="compositionally biased region" description="Basic and acidic residues" evidence="18">
    <location>
        <begin position="249"/>
        <end position="259"/>
    </location>
</feature>
<evidence type="ECO:0000256" key="18">
    <source>
        <dbReference type="SAM" id="MobiDB-lite"/>
    </source>
</evidence>
<keyword evidence="11 15" id="KW-0819">tRNA processing</keyword>
<evidence type="ECO:0000256" key="17">
    <source>
        <dbReference type="RuleBase" id="RU003464"/>
    </source>
</evidence>
<evidence type="ECO:0000256" key="10">
    <source>
        <dbReference type="ARBA" id="ARBA00022691"/>
    </source>
</evidence>
<evidence type="ECO:0000256" key="9">
    <source>
        <dbReference type="ARBA" id="ARBA00022679"/>
    </source>
</evidence>
<dbReference type="PANTHER" id="PTHR46417">
    <property type="entry name" value="TRNA (GUANINE-N(1)-)-METHYLTRANSFERASE"/>
    <property type="match status" value="1"/>
</dbReference>
<dbReference type="PANTHER" id="PTHR46417:SF1">
    <property type="entry name" value="TRNA (GUANINE-N(1)-)-METHYLTRANSFERASE"/>
    <property type="match status" value="1"/>
</dbReference>
<feature type="binding site" evidence="15 16">
    <location>
        <begin position="161"/>
        <end position="166"/>
    </location>
    <ligand>
        <name>S-adenosyl-L-methionine</name>
        <dbReference type="ChEBI" id="CHEBI:59789"/>
    </ligand>
</feature>
<dbReference type="GO" id="GO:0002939">
    <property type="term" value="P:tRNA N1-guanine methylation"/>
    <property type="evidence" value="ECO:0007669"/>
    <property type="project" value="TreeGrafter"/>
</dbReference>
<evidence type="ECO:0000313" key="20">
    <source>
        <dbReference type="EMBL" id="AHY46680.1"/>
    </source>
</evidence>
<evidence type="ECO:0000256" key="4">
    <source>
        <dbReference type="ARBA" id="ARBA00011738"/>
    </source>
</evidence>